<comment type="subunit">
    <text evidence="6">Homotetramer.</text>
</comment>
<comment type="catalytic activity">
    <reaction evidence="1">
        <text>an N-acylneuraminate + CTP = a CMP-N-acyl-beta-neuraminate + diphosphate</text>
        <dbReference type="Rhea" id="RHEA:11344"/>
        <dbReference type="ChEBI" id="CHEBI:33019"/>
        <dbReference type="ChEBI" id="CHEBI:37563"/>
        <dbReference type="ChEBI" id="CHEBI:60073"/>
        <dbReference type="ChEBI" id="CHEBI:68671"/>
        <dbReference type="EC" id="2.7.7.43"/>
    </reaction>
</comment>
<dbReference type="Proteomes" id="UP000239997">
    <property type="component" value="Unassembled WGS sequence"/>
</dbReference>
<keyword evidence="11" id="KW-0808">Transferase</keyword>
<protein>
    <recommendedName>
        <fullName evidence="7">N-acylneuraminate cytidylyltransferase</fullName>
        <ecNumber evidence="7">2.7.7.43</ecNumber>
    </recommendedName>
</protein>
<evidence type="ECO:0000256" key="5">
    <source>
        <dbReference type="ARBA" id="ARBA00010726"/>
    </source>
</evidence>
<evidence type="ECO:0000256" key="1">
    <source>
        <dbReference type="ARBA" id="ARBA00001862"/>
    </source>
</evidence>
<evidence type="ECO:0000256" key="3">
    <source>
        <dbReference type="ARBA" id="ARBA00005141"/>
    </source>
</evidence>
<keyword evidence="8" id="KW-0479">Metal-binding</keyword>
<dbReference type="RefSeq" id="WP_036581441.1">
    <property type="nucleotide sequence ID" value="NZ_JPJI01000026.1"/>
</dbReference>
<comment type="similarity">
    <text evidence="5">Belongs to the CMP-NeuNAc synthase family.</text>
</comment>
<sequence length="389" mass="43532">MKSIGFIPLRSGSKGIPGKNKKKLLGRPLFCWTLGEAIASNLDEIYVYTDDADILSFIEKEYHWTTKVKAIKRSDASATDTASTELAMMEFVNSIDSAFDLFCLLQATSPFTTAVDINNCLDAVTNGMKYDSALTVVNSHRFTWHADGTPKNYDIFNRPRRQDFEGLLIENGACYVTTDSALRESQNRISGNIATVPMPEDSLTEIDSLTDWKIVEELLASRLKTKKQSNRITHLILDVDGVFTDGCIYYGADGELMKKFDMRDGMGLEILRQYGVEVMVMTSEDSQIVASRMKKLKIKDVYLGVKDKYSLLSRIVTDRNLSFSNIAYIGDDVNDMANICAAGWSFTPANATQPIKNHADVILQNNSAEGAIREATEFIIKYNNRYESL</sequence>
<dbReference type="Pfam" id="PF08282">
    <property type="entry name" value="Hydrolase_3"/>
    <property type="match status" value="1"/>
</dbReference>
<evidence type="ECO:0000256" key="7">
    <source>
        <dbReference type="ARBA" id="ARBA00012491"/>
    </source>
</evidence>
<dbReference type="InterPro" id="IPR050793">
    <property type="entry name" value="CMP-NeuNAc_synthase"/>
</dbReference>
<dbReference type="OrthoDB" id="9805604at2"/>
<dbReference type="GO" id="GO:0046872">
    <property type="term" value="F:metal ion binding"/>
    <property type="evidence" value="ECO:0007669"/>
    <property type="project" value="UniProtKB-KW"/>
</dbReference>
<evidence type="ECO:0000313" key="11">
    <source>
        <dbReference type="EMBL" id="KEZ93754.1"/>
    </source>
</evidence>
<dbReference type="PANTHER" id="PTHR21485:SF3">
    <property type="entry name" value="N-ACYLNEURAMINATE CYTIDYLYLTRANSFERASE"/>
    <property type="match status" value="1"/>
</dbReference>
<dbReference type="SFLD" id="SFLDG01136">
    <property type="entry name" value="C1.6:_Phosphoserine_Phosphatas"/>
    <property type="match status" value="1"/>
</dbReference>
<dbReference type="SUPFAM" id="SSF53448">
    <property type="entry name" value="Nucleotide-diphospho-sugar transferases"/>
    <property type="match status" value="1"/>
</dbReference>
<evidence type="ECO:0000256" key="9">
    <source>
        <dbReference type="ARBA" id="ARBA00022801"/>
    </source>
</evidence>
<dbReference type="EMBL" id="JPJI01000026">
    <property type="protein sequence ID" value="KEZ93754.1"/>
    <property type="molecule type" value="Genomic_DNA"/>
</dbReference>
<reference evidence="11 13" key="1">
    <citation type="submission" date="2014-07" db="EMBL/GenBank/DDBJ databases">
        <title>Draft genome sequence of Nonlabens ulvanivorans, an ulvan degrading bacterium.</title>
        <authorList>
            <person name="Kopel M."/>
            <person name="Helbert W."/>
            <person name="Henrissat B."/>
            <person name="Doniger T."/>
            <person name="Banin E."/>
        </authorList>
    </citation>
    <scope>NUCLEOTIDE SEQUENCE [LARGE SCALE GENOMIC DNA]</scope>
    <source>
        <strain evidence="11 13">PLR</strain>
    </source>
</reference>
<dbReference type="Gene3D" id="3.40.50.1000">
    <property type="entry name" value="HAD superfamily/HAD-like"/>
    <property type="match status" value="1"/>
</dbReference>
<dbReference type="UniPathway" id="UPA00628"/>
<reference evidence="12 14" key="2">
    <citation type="submission" date="2018-03" db="EMBL/GenBank/DDBJ databases">
        <title>Genomic Encyclopedia of Archaeal and Bacterial Type Strains, Phase II (KMG-II): from individual species to whole genera.</title>
        <authorList>
            <person name="Goeker M."/>
        </authorList>
    </citation>
    <scope>NUCLEOTIDE SEQUENCE [LARGE SCALE GENOMIC DNA]</scope>
    <source>
        <strain evidence="12 14">DSM 22727</strain>
    </source>
</reference>
<keyword evidence="9" id="KW-0378">Hydrolase</keyword>
<evidence type="ECO:0000256" key="10">
    <source>
        <dbReference type="ARBA" id="ARBA00022842"/>
    </source>
</evidence>
<keyword evidence="12" id="KW-0548">Nucleotidyltransferase</keyword>
<dbReference type="Pfam" id="PF02348">
    <property type="entry name" value="CTP_transf_3"/>
    <property type="match status" value="1"/>
</dbReference>
<dbReference type="SFLD" id="SFLDG01138">
    <property type="entry name" value="C1.6.2:_Deoxy-d-mannose-octulo"/>
    <property type="match status" value="1"/>
</dbReference>
<keyword evidence="10" id="KW-0460">Magnesium</keyword>
<comment type="caution">
    <text evidence="11">The sequence shown here is derived from an EMBL/GenBank/DDBJ whole genome shotgun (WGS) entry which is preliminary data.</text>
</comment>
<proteinExistence type="inferred from homology"/>
<dbReference type="PANTHER" id="PTHR21485">
    <property type="entry name" value="HAD SUPERFAMILY MEMBERS CMAS AND KDSC"/>
    <property type="match status" value="1"/>
</dbReference>
<dbReference type="AlphaFoldDB" id="A0A084JXS0"/>
<dbReference type="InterPro" id="IPR036412">
    <property type="entry name" value="HAD-like_sf"/>
</dbReference>
<organism evidence="11 13">
    <name type="scientific">Nonlabens ulvanivorans</name>
    <name type="common">Persicivirga ulvanivorans</name>
    <dbReference type="NCBI Taxonomy" id="906888"/>
    <lineage>
        <taxon>Bacteria</taxon>
        <taxon>Pseudomonadati</taxon>
        <taxon>Bacteroidota</taxon>
        <taxon>Flavobacteriia</taxon>
        <taxon>Flavobacteriales</taxon>
        <taxon>Flavobacteriaceae</taxon>
        <taxon>Nonlabens</taxon>
    </lineage>
</organism>
<comment type="pathway">
    <text evidence="3">Amino-sugar metabolism; N-acetylneuraminate metabolism.</text>
</comment>
<dbReference type="GO" id="GO:0006054">
    <property type="term" value="P:N-acetylneuraminate metabolic process"/>
    <property type="evidence" value="ECO:0007669"/>
    <property type="project" value="UniProtKB-UniPathway"/>
</dbReference>
<dbReference type="InterPro" id="IPR010023">
    <property type="entry name" value="KdsC_fam"/>
</dbReference>
<evidence type="ECO:0000313" key="13">
    <source>
        <dbReference type="Proteomes" id="UP000028531"/>
    </source>
</evidence>
<dbReference type="InterPro" id="IPR029044">
    <property type="entry name" value="Nucleotide-diphossugar_trans"/>
</dbReference>
<evidence type="ECO:0000313" key="12">
    <source>
        <dbReference type="EMBL" id="PRX14349.1"/>
    </source>
</evidence>
<dbReference type="CDD" id="cd02513">
    <property type="entry name" value="CMP-NeuAc_Synthase"/>
    <property type="match status" value="1"/>
</dbReference>
<keyword evidence="14" id="KW-1185">Reference proteome</keyword>
<gene>
    <name evidence="11" type="ORF">IL45_06000</name>
    <name evidence="12" type="ORF">LY02_01379</name>
</gene>
<dbReference type="EC" id="2.7.7.43" evidence="7"/>
<evidence type="ECO:0000256" key="8">
    <source>
        <dbReference type="ARBA" id="ARBA00022723"/>
    </source>
</evidence>
<comment type="similarity">
    <text evidence="4">Belongs to the KdsC family.</text>
</comment>
<dbReference type="SUPFAM" id="SSF56784">
    <property type="entry name" value="HAD-like"/>
    <property type="match status" value="1"/>
</dbReference>
<name>A0A084JXS0_NONUL</name>
<comment type="cofactor">
    <cofactor evidence="2">
        <name>Mg(2+)</name>
        <dbReference type="ChEBI" id="CHEBI:18420"/>
    </cofactor>
</comment>
<dbReference type="SFLD" id="SFLDS00003">
    <property type="entry name" value="Haloacid_Dehalogenase"/>
    <property type="match status" value="1"/>
</dbReference>
<dbReference type="GO" id="GO:0016788">
    <property type="term" value="F:hydrolase activity, acting on ester bonds"/>
    <property type="evidence" value="ECO:0007669"/>
    <property type="project" value="InterPro"/>
</dbReference>
<dbReference type="Proteomes" id="UP000028531">
    <property type="component" value="Unassembled WGS sequence"/>
</dbReference>
<evidence type="ECO:0000313" key="14">
    <source>
        <dbReference type="Proteomes" id="UP000239997"/>
    </source>
</evidence>
<dbReference type="NCBIfam" id="TIGR01670">
    <property type="entry name" value="KdsC-phosphatas"/>
    <property type="match status" value="1"/>
</dbReference>
<evidence type="ECO:0000256" key="4">
    <source>
        <dbReference type="ARBA" id="ARBA00005893"/>
    </source>
</evidence>
<evidence type="ECO:0000256" key="6">
    <source>
        <dbReference type="ARBA" id="ARBA00011881"/>
    </source>
</evidence>
<evidence type="ECO:0000256" key="2">
    <source>
        <dbReference type="ARBA" id="ARBA00001946"/>
    </source>
</evidence>
<dbReference type="GO" id="GO:0008781">
    <property type="term" value="F:N-acylneuraminate cytidylyltransferase activity"/>
    <property type="evidence" value="ECO:0007669"/>
    <property type="project" value="UniProtKB-EC"/>
</dbReference>
<dbReference type="InterPro" id="IPR003329">
    <property type="entry name" value="Cytidylyl_trans"/>
</dbReference>
<dbReference type="Gene3D" id="3.90.550.10">
    <property type="entry name" value="Spore Coat Polysaccharide Biosynthesis Protein SpsA, Chain A"/>
    <property type="match status" value="1"/>
</dbReference>
<dbReference type="EMBL" id="PVNA01000002">
    <property type="protein sequence ID" value="PRX14349.1"/>
    <property type="molecule type" value="Genomic_DNA"/>
</dbReference>
<accession>A0A084JXS0</accession>
<dbReference type="InterPro" id="IPR023214">
    <property type="entry name" value="HAD_sf"/>
</dbReference>